<keyword evidence="6" id="KW-1133">Transmembrane helix</keyword>
<feature type="chain" id="PRO_5034280351" description="Immunoglobulin C2-set-like ligand-binding domain-containing protein" evidence="12">
    <location>
        <begin position="30"/>
        <end position="362"/>
    </location>
</feature>
<evidence type="ECO:0000256" key="2">
    <source>
        <dbReference type="ARBA" id="ARBA00008921"/>
    </source>
</evidence>
<keyword evidence="3" id="KW-0812">Transmembrane</keyword>
<dbReference type="CDD" id="cd00063">
    <property type="entry name" value="FN3"/>
    <property type="match status" value="1"/>
</dbReference>
<dbReference type="InterPro" id="IPR010457">
    <property type="entry name" value="IgC2-like_lig-bd"/>
</dbReference>
<reference evidence="14" key="1">
    <citation type="submission" date="2025-08" db="UniProtKB">
        <authorList>
            <consortium name="Ensembl"/>
        </authorList>
    </citation>
    <scope>IDENTIFICATION</scope>
</reference>
<dbReference type="InterPro" id="IPR036179">
    <property type="entry name" value="Ig-like_dom_sf"/>
</dbReference>
<dbReference type="FunFam" id="2.60.40.10:FF:000465">
    <property type="entry name" value="Granulocyte colony-stimulating factor receptor"/>
    <property type="match status" value="1"/>
</dbReference>
<dbReference type="GO" id="GO:0004896">
    <property type="term" value="F:cytokine receptor activity"/>
    <property type="evidence" value="ECO:0007669"/>
    <property type="project" value="TreeGrafter"/>
</dbReference>
<name>A0A8C5IQM9_JUNHY</name>
<dbReference type="SUPFAM" id="SSF48726">
    <property type="entry name" value="Immunoglobulin"/>
    <property type="match status" value="1"/>
</dbReference>
<evidence type="ECO:0000256" key="6">
    <source>
        <dbReference type="ARBA" id="ARBA00022989"/>
    </source>
</evidence>
<evidence type="ECO:0000259" key="13">
    <source>
        <dbReference type="Pfam" id="PF06328"/>
    </source>
</evidence>
<dbReference type="Proteomes" id="UP000694408">
    <property type="component" value="Unplaced"/>
</dbReference>
<organism evidence="14 15">
    <name type="scientific">Junco hyemalis</name>
    <name type="common">Dark-eyed junco</name>
    <dbReference type="NCBI Taxonomy" id="40217"/>
    <lineage>
        <taxon>Eukaryota</taxon>
        <taxon>Metazoa</taxon>
        <taxon>Chordata</taxon>
        <taxon>Craniata</taxon>
        <taxon>Vertebrata</taxon>
        <taxon>Euteleostomi</taxon>
        <taxon>Archelosauria</taxon>
        <taxon>Archosauria</taxon>
        <taxon>Dinosauria</taxon>
        <taxon>Saurischia</taxon>
        <taxon>Theropoda</taxon>
        <taxon>Coelurosauria</taxon>
        <taxon>Aves</taxon>
        <taxon>Neognathae</taxon>
        <taxon>Neoaves</taxon>
        <taxon>Telluraves</taxon>
        <taxon>Australaves</taxon>
        <taxon>Passeriformes</taxon>
        <taxon>Passerellidae</taxon>
        <taxon>Junco</taxon>
    </lineage>
</organism>
<dbReference type="InterPro" id="IPR036116">
    <property type="entry name" value="FN3_sf"/>
</dbReference>
<evidence type="ECO:0000256" key="5">
    <source>
        <dbReference type="ARBA" id="ARBA00022737"/>
    </source>
</evidence>
<evidence type="ECO:0000256" key="9">
    <source>
        <dbReference type="ARBA" id="ARBA00023180"/>
    </source>
</evidence>
<keyword evidence="4 12" id="KW-0732">Signal</keyword>
<keyword evidence="10" id="KW-0393">Immunoglobulin domain</keyword>
<dbReference type="Pfam" id="PF06328">
    <property type="entry name" value="Lep_receptor_Ig"/>
    <property type="match status" value="1"/>
</dbReference>
<dbReference type="Ensembl" id="ENSJHYT00000008008.1">
    <property type="protein sequence ID" value="ENSJHYP00000006559.1"/>
    <property type="gene ID" value="ENSJHYG00000005281.1"/>
</dbReference>
<accession>A0A8C5IQM9</accession>
<dbReference type="InterPro" id="IPR013783">
    <property type="entry name" value="Ig-like_fold"/>
</dbReference>
<sequence>MARRGAGTPFLRQLSLLLLLHLGGTLGCASVTVGPPVVPLGSAVTASCTVQRELCQGLEQGRVRISWMLDNKPVAGSQRQGPGGTEVSNLTLPRFNHTQARLFCCVEWNGTKQRVGMAEIRAGCKSAATTGHPPSQQGRALAQALSPPDPPAKPLNLSCVLNLDDYGLTCQWQQGTNSHLPTSFVLKCMASRAQAVTGCTPRGGHSHCTVPRRLLQLYRQMEIWVSATNALGTAESEHLLIDPMDVAKLDPPTLQSIQSIPFQTDCIALAWDVARGTKHMELQCELRYRAPKDPAWALVSGIVGQAGTAQRCGFLFGTQYSFQMRCRRSSASALGSWSEWSPSRNYTTHEKGECESPRGCPL</sequence>
<comment type="subcellular location">
    <subcellularLocation>
        <location evidence="1">Membrane</location>
        <topology evidence="1">Single-pass type I membrane protein</topology>
    </subcellularLocation>
</comment>
<evidence type="ECO:0000256" key="8">
    <source>
        <dbReference type="ARBA" id="ARBA00023170"/>
    </source>
</evidence>
<feature type="domain" description="Immunoglobulin C2-set-like ligand-binding" evidence="13">
    <location>
        <begin position="28"/>
        <end position="120"/>
    </location>
</feature>
<evidence type="ECO:0000313" key="15">
    <source>
        <dbReference type="Proteomes" id="UP000694408"/>
    </source>
</evidence>
<reference evidence="14" key="2">
    <citation type="submission" date="2025-09" db="UniProtKB">
        <authorList>
            <consortium name="Ensembl"/>
        </authorList>
    </citation>
    <scope>IDENTIFICATION</scope>
</reference>
<keyword evidence="5" id="KW-0677">Repeat</keyword>
<proteinExistence type="inferred from homology"/>
<evidence type="ECO:0000256" key="10">
    <source>
        <dbReference type="ARBA" id="ARBA00023319"/>
    </source>
</evidence>
<feature type="signal peptide" evidence="12">
    <location>
        <begin position="1"/>
        <end position="29"/>
    </location>
</feature>
<evidence type="ECO:0000256" key="11">
    <source>
        <dbReference type="SAM" id="MobiDB-lite"/>
    </source>
</evidence>
<keyword evidence="9" id="KW-0325">Glycoprotein</keyword>
<feature type="compositionally biased region" description="Polar residues" evidence="11">
    <location>
        <begin position="127"/>
        <end position="138"/>
    </location>
</feature>
<evidence type="ECO:0000256" key="4">
    <source>
        <dbReference type="ARBA" id="ARBA00022729"/>
    </source>
</evidence>
<dbReference type="SUPFAM" id="SSF49265">
    <property type="entry name" value="Fibronectin type III"/>
    <property type="match status" value="2"/>
</dbReference>
<dbReference type="FunFam" id="2.60.40.10:FF:000879">
    <property type="entry name" value="Colony stimulating factor 3 receptor"/>
    <property type="match status" value="1"/>
</dbReference>
<dbReference type="AlphaFoldDB" id="A0A8C5IQM9"/>
<dbReference type="PANTHER" id="PTHR23037:SF38">
    <property type="entry name" value="GRANULOCYTE COLONY-STIMULATING FACTOR RECEPTOR"/>
    <property type="match status" value="1"/>
</dbReference>
<evidence type="ECO:0000256" key="12">
    <source>
        <dbReference type="SAM" id="SignalP"/>
    </source>
</evidence>
<feature type="region of interest" description="Disordered" evidence="11">
    <location>
        <begin position="126"/>
        <end position="147"/>
    </location>
</feature>
<evidence type="ECO:0000313" key="14">
    <source>
        <dbReference type="Ensembl" id="ENSJHYP00000006559.1"/>
    </source>
</evidence>
<dbReference type="PANTHER" id="PTHR23037">
    <property type="entry name" value="CYTOKINE RECEPTOR"/>
    <property type="match status" value="1"/>
</dbReference>
<dbReference type="InterPro" id="IPR003961">
    <property type="entry name" value="FN3_dom"/>
</dbReference>
<dbReference type="GO" id="GO:0009897">
    <property type="term" value="C:external side of plasma membrane"/>
    <property type="evidence" value="ECO:0007669"/>
    <property type="project" value="TreeGrafter"/>
</dbReference>
<comment type="similarity">
    <text evidence="2">Belongs to the type I cytokine receptor family. Type 2 subfamily.</text>
</comment>
<keyword evidence="8" id="KW-0675">Receptor</keyword>
<keyword evidence="7" id="KW-0472">Membrane</keyword>
<keyword evidence="15" id="KW-1185">Reference proteome</keyword>
<dbReference type="Gene3D" id="2.60.40.10">
    <property type="entry name" value="Immunoglobulins"/>
    <property type="match status" value="3"/>
</dbReference>
<evidence type="ECO:0000256" key="7">
    <source>
        <dbReference type="ARBA" id="ARBA00023136"/>
    </source>
</evidence>
<evidence type="ECO:0000256" key="3">
    <source>
        <dbReference type="ARBA" id="ARBA00022692"/>
    </source>
</evidence>
<dbReference type="PROSITE" id="PS51257">
    <property type="entry name" value="PROKAR_LIPOPROTEIN"/>
    <property type="match status" value="1"/>
</dbReference>
<protein>
    <recommendedName>
        <fullName evidence="13">Immunoglobulin C2-set-like ligand-binding domain-containing protein</fullName>
    </recommendedName>
</protein>
<evidence type="ECO:0000256" key="1">
    <source>
        <dbReference type="ARBA" id="ARBA00004479"/>
    </source>
</evidence>